<dbReference type="PROSITE" id="PS50879">
    <property type="entry name" value="RNASE_H_1"/>
    <property type="match status" value="1"/>
</dbReference>
<feature type="domain" description="RNase H type-1" evidence="2">
    <location>
        <begin position="902"/>
        <end position="1030"/>
    </location>
</feature>
<dbReference type="SUPFAM" id="SSF56672">
    <property type="entry name" value="DNA/RNA polymerases"/>
    <property type="match status" value="1"/>
</dbReference>
<dbReference type="InterPro" id="IPR043128">
    <property type="entry name" value="Rev_trsase/Diguanyl_cyclase"/>
</dbReference>
<dbReference type="PROSITE" id="PS50878">
    <property type="entry name" value="RT_POL"/>
    <property type="match status" value="1"/>
</dbReference>
<dbReference type="Gene3D" id="3.60.10.10">
    <property type="entry name" value="Endonuclease/exonuclease/phosphatase"/>
    <property type="match status" value="1"/>
</dbReference>
<gene>
    <name evidence="3" type="primary">R1A1-elementORF2_348</name>
    <name evidence="3" type="ORF">AVEN_186813_1</name>
</gene>
<sequence length="1183" mass="136811">MGFNTIRGIQINVNHCKAAHSGVFQVARDLELDFIAIQDPYLINGEPPKSNFGCKTFSSRDKRAITCILNKNLNVFYKFNTTHTVAVELHFNNMLFNIFNCYFPPHDNIEDLIGELRDFNFYNSFNLLVGDFNCKSRSWGYDSDNFRGRKLTEFIAASNLHICNITEYGPTFQSTTNVGFPDLTLLSLPVVNYIKNWGVLDVASHSDHKYIYFKLELEDIPEIDFYFKSKYGQNKFINYIKRHLNPLKKTLKNINNTNHLNKLIKDLTDLIQKGAFKTLKKKPKKFAKKFSFWNEDLRISRNKVNRLFKTYIKHKTEGSILEIIQNSGNAYRKERAIYKKLLLSTKRKAWESFCLNHNERFGFLFNLVFNRGSSENFIGVNPNNDPNNTIEDKINYLMDNFFPSPSSEDNLDYTPIIGHVEPRVLEDIEMVINALKGGKAPGLDRIDFRMWRAVFIHDKEFILDLINICFKFNYFPEHLRNAKVFFLLKDGKDPGLCTSYRPVCLLPTLGKIIERLFLLQLNKWLDRNNIIHHNQYGFREGKSCDLAIHDLIETIKIRMPSEHLALVSLDIKSAFDTMNWPVLFKTLESYGFPAFFKNFIYFYLKNRRVFYTNDVLEISRPCSKGCPQSSVIAPTIWNIYINSILINDRPDLHIQAFADDLVLLIGGRTARELENKTNLILAAISDKLEDLKLKLSIEKCQAVVYRSIASQKFSKRNSTVLNRKPTFKIKNHSIKVSDSLKILGITIDNKLSWTAHFLTLHAKALFLTSNFNRVVKSKWNMNKNLLKIWYYTVIEKALLYGASVWGGALTKNQIDRLHSIQRIFLLKFTRAFRTSSTNVLNVLTGIPPLHIVAKAEFIKFRIWVNRSNEYNTIFDINLLDKYVPLKNIPSRQKLINLDSKISNADYEIYTDGSRIENETGFAVCILKNEINIQNYLFKLNTFNSVFQAELAAIEFAVNWAVKEKVKVNIHTDSLSSISAINSANTRPEFVNKVKSNIFRAKNMVGLSWVKAHVGIPGNELADQQAKLAITSGEKFVIPAPYSHLKGLLKNYIVNEWNEYWNSYDSSSGIRVRGYINQVSPKFLIHNKFLIYFLSGRGPFPSYLHRFKFLDSPHCICGMLGDADHYIFSCSLTKEFHLIKPADEHKKAWFNNLLTNRQAVTKMEGAFRTSRNICDTLTQERDHN</sequence>
<evidence type="ECO:0000313" key="3">
    <source>
        <dbReference type="EMBL" id="GBO27883.1"/>
    </source>
</evidence>
<dbReference type="InterPro" id="IPR036397">
    <property type="entry name" value="RNaseH_sf"/>
</dbReference>
<protein>
    <recommendedName>
        <fullName evidence="5">Retrovirus-related Pol polyprotein from type-1 retrotransposable element R1</fullName>
    </recommendedName>
</protein>
<evidence type="ECO:0000313" key="4">
    <source>
        <dbReference type="Proteomes" id="UP000499080"/>
    </source>
</evidence>
<reference evidence="3 4" key="1">
    <citation type="journal article" date="2019" name="Sci. Rep.">
        <title>Orb-weaving spider Araneus ventricosus genome elucidates the spidroin gene catalogue.</title>
        <authorList>
            <person name="Kono N."/>
            <person name="Nakamura H."/>
            <person name="Ohtoshi R."/>
            <person name="Moran D.A.P."/>
            <person name="Shinohara A."/>
            <person name="Yoshida Y."/>
            <person name="Fujiwara M."/>
            <person name="Mori M."/>
            <person name="Tomita M."/>
            <person name="Arakawa K."/>
        </authorList>
    </citation>
    <scope>NUCLEOTIDE SEQUENCE [LARGE SCALE GENOMIC DNA]</scope>
</reference>
<dbReference type="SUPFAM" id="SSF56219">
    <property type="entry name" value="DNase I-like"/>
    <property type="match status" value="1"/>
</dbReference>
<dbReference type="SUPFAM" id="SSF53098">
    <property type="entry name" value="Ribonuclease H-like"/>
    <property type="match status" value="1"/>
</dbReference>
<dbReference type="Pfam" id="PF14529">
    <property type="entry name" value="Exo_endo_phos_2"/>
    <property type="match status" value="1"/>
</dbReference>
<dbReference type="Pfam" id="PF00078">
    <property type="entry name" value="RVT_1"/>
    <property type="match status" value="1"/>
</dbReference>
<dbReference type="InterPro" id="IPR043502">
    <property type="entry name" value="DNA/RNA_pol_sf"/>
</dbReference>
<dbReference type="CDD" id="cd01650">
    <property type="entry name" value="RT_nLTR_like"/>
    <property type="match status" value="1"/>
</dbReference>
<dbReference type="Gene3D" id="3.30.420.10">
    <property type="entry name" value="Ribonuclease H-like superfamily/Ribonuclease H"/>
    <property type="match status" value="1"/>
</dbReference>
<accession>A0A4Y2VR67</accession>
<dbReference type="AlphaFoldDB" id="A0A4Y2VR67"/>
<dbReference type="Pfam" id="PF00075">
    <property type="entry name" value="RNase_H"/>
    <property type="match status" value="1"/>
</dbReference>
<dbReference type="InterPro" id="IPR012337">
    <property type="entry name" value="RNaseH-like_sf"/>
</dbReference>
<organism evidence="3 4">
    <name type="scientific">Araneus ventricosus</name>
    <name type="common">Orbweaver spider</name>
    <name type="synonym">Epeira ventricosa</name>
    <dbReference type="NCBI Taxonomy" id="182803"/>
    <lineage>
        <taxon>Eukaryota</taxon>
        <taxon>Metazoa</taxon>
        <taxon>Ecdysozoa</taxon>
        <taxon>Arthropoda</taxon>
        <taxon>Chelicerata</taxon>
        <taxon>Arachnida</taxon>
        <taxon>Araneae</taxon>
        <taxon>Araneomorphae</taxon>
        <taxon>Entelegynae</taxon>
        <taxon>Araneoidea</taxon>
        <taxon>Araneidae</taxon>
        <taxon>Araneus</taxon>
    </lineage>
</organism>
<dbReference type="GO" id="GO:0004523">
    <property type="term" value="F:RNA-DNA hybrid ribonuclease activity"/>
    <property type="evidence" value="ECO:0007669"/>
    <property type="project" value="InterPro"/>
</dbReference>
<dbReference type="CDD" id="cd09276">
    <property type="entry name" value="Rnase_HI_RT_non_LTR"/>
    <property type="match status" value="1"/>
</dbReference>
<feature type="domain" description="Reverse transcriptase" evidence="1">
    <location>
        <begin position="468"/>
        <end position="747"/>
    </location>
</feature>
<dbReference type="InterPro" id="IPR005135">
    <property type="entry name" value="Endo/exonuclease/phosphatase"/>
</dbReference>
<dbReference type="GO" id="GO:0071897">
    <property type="term" value="P:DNA biosynthetic process"/>
    <property type="evidence" value="ECO:0007669"/>
    <property type="project" value="UniProtKB-ARBA"/>
</dbReference>
<dbReference type="Proteomes" id="UP000499080">
    <property type="component" value="Unassembled WGS sequence"/>
</dbReference>
<comment type="caution">
    <text evidence="3">The sequence shown here is derived from an EMBL/GenBank/DDBJ whole genome shotgun (WGS) entry which is preliminary data.</text>
</comment>
<evidence type="ECO:0008006" key="5">
    <source>
        <dbReference type="Google" id="ProtNLM"/>
    </source>
</evidence>
<dbReference type="GO" id="GO:0003676">
    <property type="term" value="F:nucleic acid binding"/>
    <property type="evidence" value="ECO:0007669"/>
    <property type="project" value="InterPro"/>
</dbReference>
<dbReference type="OrthoDB" id="6437652at2759"/>
<name>A0A4Y2VR67_ARAVE</name>
<dbReference type="PANTHER" id="PTHR19446">
    <property type="entry name" value="REVERSE TRANSCRIPTASES"/>
    <property type="match status" value="1"/>
</dbReference>
<proteinExistence type="predicted"/>
<dbReference type="Gene3D" id="3.30.70.270">
    <property type="match status" value="1"/>
</dbReference>
<dbReference type="InterPro" id="IPR000477">
    <property type="entry name" value="RT_dom"/>
</dbReference>
<keyword evidence="4" id="KW-1185">Reference proteome</keyword>
<evidence type="ECO:0000259" key="1">
    <source>
        <dbReference type="PROSITE" id="PS50878"/>
    </source>
</evidence>
<dbReference type="InterPro" id="IPR036691">
    <property type="entry name" value="Endo/exonu/phosph_ase_sf"/>
</dbReference>
<evidence type="ECO:0000259" key="2">
    <source>
        <dbReference type="PROSITE" id="PS50879"/>
    </source>
</evidence>
<dbReference type="InterPro" id="IPR002156">
    <property type="entry name" value="RNaseH_domain"/>
</dbReference>
<dbReference type="GO" id="GO:0042575">
    <property type="term" value="C:DNA polymerase complex"/>
    <property type="evidence" value="ECO:0007669"/>
    <property type="project" value="UniProtKB-ARBA"/>
</dbReference>
<dbReference type="EMBL" id="BGPR01050925">
    <property type="protein sequence ID" value="GBO27883.1"/>
    <property type="molecule type" value="Genomic_DNA"/>
</dbReference>